<proteinExistence type="predicted"/>
<evidence type="ECO:0008006" key="5">
    <source>
        <dbReference type="Google" id="ProtNLM"/>
    </source>
</evidence>
<organism evidence="2 4">
    <name type="scientific">Kitasatospora cineracea</name>
    <dbReference type="NCBI Taxonomy" id="88074"/>
    <lineage>
        <taxon>Bacteria</taxon>
        <taxon>Bacillati</taxon>
        <taxon>Actinomycetota</taxon>
        <taxon>Actinomycetes</taxon>
        <taxon>Kitasatosporales</taxon>
        <taxon>Streptomycetaceae</taxon>
        <taxon>Kitasatospora</taxon>
    </lineage>
</organism>
<keyword evidence="4" id="KW-1185">Reference proteome</keyword>
<sequence length="119" mass="13371">MPIRPENRDRYPDNWPDISQHIRFDRAAGRCECVGECGRGTHPGRCPNFHDGEAYGTGSKVVLTTAHLNHQPEDCHPENLRAMCQGCHNAYDAAHRRQTRAETRRRAAENAGQLELPAA</sequence>
<gene>
    <name evidence="2" type="ORF">EDD38_7357</name>
    <name evidence="3" type="ORF">EDD38_7488</name>
</gene>
<name>A0A3N4R0X6_9ACTN</name>
<dbReference type="Proteomes" id="UP000266906">
    <property type="component" value="Unassembled WGS sequence"/>
</dbReference>
<protein>
    <recommendedName>
        <fullName evidence="5">HNH endonuclease</fullName>
    </recommendedName>
</protein>
<dbReference type="EMBL" id="RKQG01000004">
    <property type="protein sequence ID" value="RPE27343.1"/>
    <property type="molecule type" value="Genomic_DNA"/>
</dbReference>
<evidence type="ECO:0000313" key="4">
    <source>
        <dbReference type="Proteomes" id="UP000266906"/>
    </source>
</evidence>
<reference evidence="2 4" key="1">
    <citation type="submission" date="2018-11" db="EMBL/GenBank/DDBJ databases">
        <title>Sequencing the genomes of 1000 actinobacteria strains.</title>
        <authorList>
            <person name="Klenk H.-P."/>
        </authorList>
    </citation>
    <scope>NUCLEOTIDE SEQUENCE [LARGE SCALE GENOMIC DNA]</scope>
    <source>
        <strain evidence="2 4">DSM 44781</strain>
    </source>
</reference>
<evidence type="ECO:0000256" key="1">
    <source>
        <dbReference type="SAM" id="MobiDB-lite"/>
    </source>
</evidence>
<dbReference type="EMBL" id="RKQG01000004">
    <property type="protein sequence ID" value="RPE27213.1"/>
    <property type="molecule type" value="Genomic_DNA"/>
</dbReference>
<evidence type="ECO:0000313" key="2">
    <source>
        <dbReference type="EMBL" id="RPE27213.1"/>
    </source>
</evidence>
<dbReference type="RefSeq" id="WP_123821575.1">
    <property type="nucleotide sequence ID" value="NZ_RKQG01000004.1"/>
</dbReference>
<comment type="caution">
    <text evidence="2">The sequence shown here is derived from an EMBL/GenBank/DDBJ whole genome shotgun (WGS) entry which is preliminary data.</text>
</comment>
<feature type="region of interest" description="Disordered" evidence="1">
    <location>
        <begin position="95"/>
        <end position="119"/>
    </location>
</feature>
<evidence type="ECO:0000313" key="3">
    <source>
        <dbReference type="EMBL" id="RPE27343.1"/>
    </source>
</evidence>
<accession>A0A3N4R0X6</accession>
<dbReference type="AlphaFoldDB" id="A0A3N4R0X6"/>
<feature type="compositionally biased region" description="Basic and acidic residues" evidence="1">
    <location>
        <begin position="95"/>
        <end position="108"/>
    </location>
</feature>